<accession>A0A0G4FEE0</accession>
<dbReference type="EMBL" id="CDMZ01000297">
    <property type="protein sequence ID" value="CEM11226.1"/>
    <property type="molecule type" value="Genomic_DNA"/>
</dbReference>
<evidence type="ECO:0000313" key="1">
    <source>
        <dbReference type="EMBL" id="CEM11226.1"/>
    </source>
</evidence>
<organism evidence="1">
    <name type="scientific">Chromera velia CCMP2878</name>
    <dbReference type="NCBI Taxonomy" id="1169474"/>
    <lineage>
        <taxon>Eukaryota</taxon>
        <taxon>Sar</taxon>
        <taxon>Alveolata</taxon>
        <taxon>Colpodellida</taxon>
        <taxon>Chromeraceae</taxon>
        <taxon>Chromera</taxon>
    </lineage>
</organism>
<dbReference type="VEuPathDB" id="CryptoDB:Cvel_3221"/>
<proteinExistence type="predicted"/>
<protein>
    <submittedName>
        <fullName evidence="1">Uncharacterized protein</fullName>
    </submittedName>
</protein>
<name>A0A0G4FEE0_9ALVE</name>
<sequence length="151" mass="16403">MLRGGARTFGAFGRAAAQQSFGFRPNQRAAFAAFRKFHAHRDFQLEHYRTTNAPPLGQSGPSALVNFLSDLSASEAFLHAPGVAAEGDLGEPIRQERKAVGFYNIYADCLTSLCSITHTTSTTTRLDTDIVNNHLDTHTETGASSQLQQTC</sequence>
<dbReference type="AlphaFoldDB" id="A0A0G4FEE0"/>
<reference evidence="1" key="1">
    <citation type="submission" date="2014-11" db="EMBL/GenBank/DDBJ databases">
        <authorList>
            <person name="Otto D Thomas"/>
            <person name="Naeem Raeece"/>
        </authorList>
    </citation>
    <scope>NUCLEOTIDE SEQUENCE</scope>
</reference>
<gene>
    <name evidence="1" type="ORF">Cvel_3221</name>
</gene>